<name>A0A6A4GK40_9AGAR</name>
<organism evidence="1 2">
    <name type="scientific">Gymnopus androsaceus JB14</name>
    <dbReference type="NCBI Taxonomy" id="1447944"/>
    <lineage>
        <taxon>Eukaryota</taxon>
        <taxon>Fungi</taxon>
        <taxon>Dikarya</taxon>
        <taxon>Basidiomycota</taxon>
        <taxon>Agaricomycotina</taxon>
        <taxon>Agaricomycetes</taxon>
        <taxon>Agaricomycetidae</taxon>
        <taxon>Agaricales</taxon>
        <taxon>Marasmiineae</taxon>
        <taxon>Omphalotaceae</taxon>
        <taxon>Gymnopus</taxon>
    </lineage>
</organism>
<evidence type="ECO:0000313" key="2">
    <source>
        <dbReference type="Proteomes" id="UP000799118"/>
    </source>
</evidence>
<dbReference type="AlphaFoldDB" id="A0A6A4GK40"/>
<proteinExistence type="predicted"/>
<dbReference type="EMBL" id="ML769912">
    <property type="protein sequence ID" value="KAE9386102.1"/>
    <property type="molecule type" value="Genomic_DNA"/>
</dbReference>
<sequence>MWKTNTERTTLTAMSLSAMIQVPVPPLIPSCVLPALRLPPITPRRPRPHPAPLLLLLLLPLKITCSTISLESLESKLNWLKLSCSPCRFRIKISLVETEKRNAVQLKLTAS</sequence>
<reference evidence="1" key="1">
    <citation type="journal article" date="2019" name="Environ. Microbiol.">
        <title>Fungal ecological strategies reflected in gene transcription - a case study of two litter decomposers.</title>
        <authorList>
            <person name="Barbi F."/>
            <person name="Kohler A."/>
            <person name="Barry K."/>
            <person name="Baskaran P."/>
            <person name="Daum C."/>
            <person name="Fauchery L."/>
            <person name="Ihrmark K."/>
            <person name="Kuo A."/>
            <person name="LaButti K."/>
            <person name="Lipzen A."/>
            <person name="Morin E."/>
            <person name="Grigoriev I.V."/>
            <person name="Henrissat B."/>
            <person name="Lindahl B."/>
            <person name="Martin F."/>
        </authorList>
    </citation>
    <scope>NUCLEOTIDE SEQUENCE</scope>
    <source>
        <strain evidence="1">JB14</strain>
    </source>
</reference>
<accession>A0A6A4GK40</accession>
<keyword evidence="2" id="KW-1185">Reference proteome</keyword>
<evidence type="ECO:0000313" key="1">
    <source>
        <dbReference type="EMBL" id="KAE9386102.1"/>
    </source>
</evidence>
<protein>
    <submittedName>
        <fullName evidence="1">Uncharacterized protein</fullName>
    </submittedName>
</protein>
<gene>
    <name evidence="1" type="ORF">BT96DRAFT_555076</name>
</gene>
<dbReference type="Proteomes" id="UP000799118">
    <property type="component" value="Unassembled WGS sequence"/>
</dbReference>